<dbReference type="Proteomes" id="UP001359485">
    <property type="component" value="Unassembled WGS sequence"/>
</dbReference>
<accession>A0ABR1ANQ9</accession>
<protein>
    <submittedName>
        <fullName evidence="1">Uncharacterized protein</fullName>
    </submittedName>
</protein>
<comment type="caution">
    <text evidence="1">The sequence shown here is derived from an EMBL/GenBank/DDBJ whole genome shotgun (WGS) entry which is preliminary data.</text>
</comment>
<dbReference type="EMBL" id="JAWJWF010000046">
    <property type="protein sequence ID" value="KAK6624128.1"/>
    <property type="molecule type" value="Genomic_DNA"/>
</dbReference>
<proteinExistence type="predicted"/>
<keyword evidence="2" id="KW-1185">Reference proteome</keyword>
<name>A0ABR1ANQ9_POLSC</name>
<gene>
    <name evidence="1" type="ORF">RUM44_010986</name>
</gene>
<reference evidence="1 2" key="1">
    <citation type="submission" date="2023-09" db="EMBL/GenBank/DDBJ databases">
        <title>Genomes of two closely related lineages of the louse Polyplax serrata with different host specificities.</title>
        <authorList>
            <person name="Martinu J."/>
            <person name="Tarabai H."/>
            <person name="Stefka J."/>
            <person name="Hypsa V."/>
        </authorList>
    </citation>
    <scope>NUCLEOTIDE SEQUENCE [LARGE SCALE GENOMIC DNA]</scope>
    <source>
        <strain evidence="1">98ZLc_SE</strain>
    </source>
</reference>
<sequence length="158" mass="18143">MNVYPSVFNPKKKARGCESLASVDSCSEHEPPTGECKKLDETSPRTSLCRHSFVQDYVNSLIMEAAENGGVNPGEVQYLHHHQHQHRHYPYPNEKETDVGDEYSRNKCDSRARFIHFPNIFLEMISLDNVKPFGKKKRGLRDKPANAFNSFSMENLIF</sequence>
<evidence type="ECO:0000313" key="1">
    <source>
        <dbReference type="EMBL" id="KAK6624128.1"/>
    </source>
</evidence>
<organism evidence="1 2">
    <name type="scientific">Polyplax serrata</name>
    <name type="common">Common mouse louse</name>
    <dbReference type="NCBI Taxonomy" id="468196"/>
    <lineage>
        <taxon>Eukaryota</taxon>
        <taxon>Metazoa</taxon>
        <taxon>Ecdysozoa</taxon>
        <taxon>Arthropoda</taxon>
        <taxon>Hexapoda</taxon>
        <taxon>Insecta</taxon>
        <taxon>Pterygota</taxon>
        <taxon>Neoptera</taxon>
        <taxon>Paraneoptera</taxon>
        <taxon>Psocodea</taxon>
        <taxon>Troctomorpha</taxon>
        <taxon>Phthiraptera</taxon>
        <taxon>Anoplura</taxon>
        <taxon>Polyplacidae</taxon>
        <taxon>Polyplax</taxon>
    </lineage>
</organism>
<evidence type="ECO:0000313" key="2">
    <source>
        <dbReference type="Proteomes" id="UP001359485"/>
    </source>
</evidence>